<proteinExistence type="inferred from homology"/>
<evidence type="ECO:0000256" key="2">
    <source>
        <dbReference type="ARBA" id="ARBA00022980"/>
    </source>
</evidence>
<evidence type="ECO:0000256" key="1">
    <source>
        <dbReference type="ARBA" id="ARBA00008427"/>
    </source>
</evidence>
<dbReference type="Gene3D" id="2.30.30.70">
    <property type="entry name" value="Ribosomal protein L21"/>
    <property type="match status" value="1"/>
</dbReference>
<accession>M3YU54</accession>
<dbReference type="EMBL" id="AEYP01025788">
    <property type="status" value="NOT_ANNOTATED_CDS"/>
    <property type="molecule type" value="Genomic_DNA"/>
</dbReference>
<feature type="compositionally biased region" description="Basic and acidic residues" evidence="5">
    <location>
        <begin position="97"/>
        <end position="120"/>
    </location>
</feature>
<dbReference type="Pfam" id="PF01157">
    <property type="entry name" value="Ribosomal_L21e"/>
    <property type="match status" value="1"/>
</dbReference>
<organism evidence="6">
    <name type="scientific">Mustela putorius furo</name>
    <name type="common">European domestic ferret</name>
    <name type="synonym">Mustela furo</name>
    <dbReference type="NCBI Taxonomy" id="9669"/>
    <lineage>
        <taxon>Eukaryota</taxon>
        <taxon>Metazoa</taxon>
        <taxon>Chordata</taxon>
        <taxon>Craniata</taxon>
        <taxon>Vertebrata</taxon>
        <taxon>Euteleostomi</taxon>
        <taxon>Mammalia</taxon>
        <taxon>Eutheria</taxon>
        <taxon>Laurasiatheria</taxon>
        <taxon>Carnivora</taxon>
        <taxon>Caniformia</taxon>
        <taxon>Musteloidea</taxon>
        <taxon>Mustelidae</taxon>
        <taxon>Mustelinae</taxon>
        <taxon>Mustela</taxon>
    </lineage>
</organism>
<feature type="region of interest" description="Disordered" evidence="5">
    <location>
        <begin position="97"/>
        <end position="146"/>
    </location>
</feature>
<evidence type="ECO:0000256" key="3">
    <source>
        <dbReference type="ARBA" id="ARBA00023274"/>
    </source>
</evidence>
<dbReference type="SUPFAM" id="SSF50104">
    <property type="entry name" value="Translation proteins SH3-like domain"/>
    <property type="match status" value="1"/>
</dbReference>
<dbReference type="Gene3D" id="6.10.250.3260">
    <property type="match status" value="1"/>
</dbReference>
<evidence type="ECO:0000256" key="4">
    <source>
        <dbReference type="ARBA" id="ARBA00035327"/>
    </source>
</evidence>
<dbReference type="InterPro" id="IPR001147">
    <property type="entry name" value="Ribosomal_eL21"/>
</dbReference>
<dbReference type="AlphaFoldDB" id="M3YU54"/>
<reference evidence="6" key="1">
    <citation type="submission" date="2024-06" db="UniProtKB">
        <authorList>
            <consortium name="Ensembl"/>
        </authorList>
    </citation>
    <scope>IDENTIFICATION</scope>
</reference>
<dbReference type="GeneTree" id="ENSGT00950000182922"/>
<dbReference type="GO" id="GO:0006412">
    <property type="term" value="P:translation"/>
    <property type="evidence" value="ECO:0007669"/>
    <property type="project" value="InterPro"/>
</dbReference>
<dbReference type="GO" id="GO:0005840">
    <property type="term" value="C:ribosome"/>
    <property type="evidence" value="ECO:0007669"/>
    <property type="project" value="UniProtKB-KW"/>
</dbReference>
<dbReference type="GO" id="GO:1990904">
    <property type="term" value="C:ribonucleoprotein complex"/>
    <property type="evidence" value="ECO:0007669"/>
    <property type="project" value="UniProtKB-KW"/>
</dbReference>
<dbReference type="HOGENOM" id="CLU_103610_0_1_1"/>
<keyword evidence="3" id="KW-0687">Ribonucleoprotein</keyword>
<name>M3YU54_MUSPF</name>
<dbReference type="GO" id="GO:0003735">
    <property type="term" value="F:structural constituent of ribosome"/>
    <property type="evidence" value="ECO:0007669"/>
    <property type="project" value="InterPro"/>
</dbReference>
<evidence type="ECO:0000256" key="5">
    <source>
        <dbReference type="SAM" id="MobiDB-lite"/>
    </source>
</evidence>
<keyword evidence="2" id="KW-0689">Ribosomal protein</keyword>
<dbReference type="InterPro" id="IPR036948">
    <property type="entry name" value="Ribosomal_eL21_sf"/>
</dbReference>
<dbReference type="eggNOG" id="KOG1732">
    <property type="taxonomic scope" value="Eukaryota"/>
</dbReference>
<dbReference type="InParanoid" id="M3YU54"/>
<evidence type="ECO:0000313" key="6">
    <source>
        <dbReference type="Ensembl" id="ENSMPUP00000014864.1"/>
    </source>
</evidence>
<dbReference type="Ensembl" id="ENSMPUT00000015100.1">
    <property type="protein sequence ID" value="ENSMPUP00000014864.1"/>
    <property type="gene ID" value="ENSMPUG00000014974.1"/>
</dbReference>
<dbReference type="PANTHER" id="PTHR20981">
    <property type="entry name" value="60S RIBOSOMAL PROTEIN L21"/>
    <property type="match status" value="1"/>
</dbReference>
<sequence length="159" mass="18151">SLRGRGERFATRCCFQACLLENTAAPLATYMRIFKKGEIVDIKGMGTVQKGLPHKCYHGKIGRALRVTQHAVGIIVNKQVKGKFLAKRINVRPEHIKRSESQDFLKRGKENDENKKEAEGKVTWAPQKHQPALPRDPHVGRTGRRSLSRWNLLPKNSWF</sequence>
<dbReference type="STRING" id="9669.ENSMPUP00000014864"/>
<dbReference type="InterPro" id="IPR008991">
    <property type="entry name" value="Translation_prot_SH3-like_sf"/>
</dbReference>
<protein>
    <recommendedName>
        <fullName evidence="4">60S ribosomal protein L21</fullName>
    </recommendedName>
</protein>
<dbReference type="FunFam" id="2.30.30.70:FF:000001">
    <property type="entry name" value="60S ribosomal protein L21"/>
    <property type="match status" value="1"/>
</dbReference>
<comment type="similarity">
    <text evidence="1">Belongs to the eukaryotic ribosomal protein eL21 family.</text>
</comment>
<dbReference type="GO" id="GO:0031090">
    <property type="term" value="C:organelle membrane"/>
    <property type="evidence" value="ECO:0007669"/>
    <property type="project" value="UniProtKB-ARBA"/>
</dbReference>